<comment type="similarity">
    <text evidence="1 2">Belongs to the UPF0178 family.</text>
</comment>
<evidence type="ECO:0000256" key="1">
    <source>
        <dbReference type="ARBA" id="ARBA00008522"/>
    </source>
</evidence>
<protein>
    <recommendedName>
        <fullName evidence="2">UPF0178 protein EHS13_13005</fullName>
    </recommendedName>
</protein>
<dbReference type="Proteomes" id="UP000426246">
    <property type="component" value="Chromosome"/>
</dbReference>
<keyword evidence="4" id="KW-1185">Reference proteome</keyword>
<dbReference type="AlphaFoldDB" id="A0A6B8RJF0"/>
<evidence type="ECO:0000256" key="2">
    <source>
        <dbReference type="HAMAP-Rule" id="MF_00489"/>
    </source>
</evidence>
<dbReference type="PANTHER" id="PTHR35146">
    <property type="entry name" value="UPF0178 PROTEIN YAII"/>
    <property type="match status" value="1"/>
</dbReference>
<dbReference type="OrthoDB" id="9798918at2"/>
<evidence type="ECO:0000313" key="4">
    <source>
        <dbReference type="Proteomes" id="UP000426246"/>
    </source>
</evidence>
<evidence type="ECO:0000313" key="3">
    <source>
        <dbReference type="EMBL" id="QGQ95735.1"/>
    </source>
</evidence>
<dbReference type="HAMAP" id="MF_00489">
    <property type="entry name" value="UPF0178"/>
    <property type="match status" value="1"/>
</dbReference>
<dbReference type="Pfam" id="PF02639">
    <property type="entry name" value="DUF188"/>
    <property type="match status" value="1"/>
</dbReference>
<gene>
    <name evidence="3" type="ORF">EHS13_13005</name>
</gene>
<dbReference type="PANTHER" id="PTHR35146:SF1">
    <property type="entry name" value="UPF0178 PROTEIN YAII"/>
    <property type="match status" value="1"/>
</dbReference>
<accession>A0A6B8RJF0</accession>
<dbReference type="KEGG" id="ppsc:EHS13_13005"/>
<dbReference type="InterPro" id="IPR003791">
    <property type="entry name" value="UPF0178"/>
</dbReference>
<sequence>MRLTSKIIVDADACPVKDQIVIAAAPFEVEIWMVASFDHYLAPREGVTIKQVDRSDQSVDLYIANMIKANDILVTQDFGLATIGLAKRAHVLSNRGQRYSDETIDFLLEKRHEQAKMRRGGRHSKGPRPMTSEDRHKFLQTLTKVLTFLQENVTT</sequence>
<organism evidence="3 4">
    <name type="scientific">Paenibacillus psychroresistens</name>
    <dbReference type="NCBI Taxonomy" id="1778678"/>
    <lineage>
        <taxon>Bacteria</taxon>
        <taxon>Bacillati</taxon>
        <taxon>Bacillota</taxon>
        <taxon>Bacilli</taxon>
        <taxon>Bacillales</taxon>
        <taxon>Paenibacillaceae</taxon>
        <taxon>Paenibacillus</taxon>
    </lineage>
</organism>
<proteinExistence type="inferred from homology"/>
<name>A0A6B8RJF0_9BACL</name>
<dbReference type="EMBL" id="CP034235">
    <property type="protein sequence ID" value="QGQ95735.1"/>
    <property type="molecule type" value="Genomic_DNA"/>
</dbReference>
<reference evidence="4" key="1">
    <citation type="submission" date="2018-11" db="EMBL/GenBank/DDBJ databases">
        <title>Complete genome sequence of Paenibacillus sp. ML311-T8.</title>
        <authorList>
            <person name="Nam Y.-D."/>
            <person name="Kang J."/>
            <person name="Chung W.-H."/>
            <person name="Park Y.S."/>
        </authorList>
    </citation>
    <scope>NUCLEOTIDE SEQUENCE [LARGE SCALE GENOMIC DNA]</scope>
    <source>
        <strain evidence="4">ML311-T8</strain>
    </source>
</reference>
<dbReference type="RefSeq" id="WP_155700772.1">
    <property type="nucleotide sequence ID" value="NZ_CP034235.1"/>
</dbReference>